<keyword evidence="3" id="KW-1185">Reference proteome</keyword>
<dbReference type="EMBL" id="FTMN01000002">
    <property type="protein sequence ID" value="SIQ10846.1"/>
    <property type="molecule type" value="Genomic_DNA"/>
</dbReference>
<dbReference type="Proteomes" id="UP000186895">
    <property type="component" value="Unassembled WGS sequence"/>
</dbReference>
<keyword evidence="1" id="KW-0812">Transmembrane</keyword>
<keyword evidence="1" id="KW-0472">Membrane</keyword>
<organism evidence="2 3">
    <name type="scientific">Marinobacterium stanieri</name>
    <dbReference type="NCBI Taxonomy" id="49186"/>
    <lineage>
        <taxon>Bacteria</taxon>
        <taxon>Pseudomonadati</taxon>
        <taxon>Pseudomonadota</taxon>
        <taxon>Gammaproteobacteria</taxon>
        <taxon>Oceanospirillales</taxon>
        <taxon>Oceanospirillaceae</taxon>
        <taxon>Marinobacterium</taxon>
    </lineage>
</organism>
<evidence type="ECO:0000313" key="3">
    <source>
        <dbReference type="Proteomes" id="UP000186895"/>
    </source>
</evidence>
<name>A0A1N6Q2Q9_9GAMM</name>
<accession>A0A1N6Q2Q9</accession>
<proteinExistence type="predicted"/>
<evidence type="ECO:0000256" key="1">
    <source>
        <dbReference type="SAM" id="Phobius"/>
    </source>
</evidence>
<protein>
    <recommendedName>
        <fullName evidence="4">Zinc-ribbon domain-containing protein</fullName>
    </recommendedName>
</protein>
<dbReference type="RefSeq" id="WP_175611970.1">
    <property type="nucleotide sequence ID" value="NZ_FTMN01000002.1"/>
</dbReference>
<dbReference type="AlphaFoldDB" id="A0A1N6Q2Q9"/>
<evidence type="ECO:0000313" key="2">
    <source>
        <dbReference type="EMBL" id="SIQ10846.1"/>
    </source>
</evidence>
<dbReference type="STRING" id="49186.SAMN05421647_102211"/>
<sequence length="55" mass="5876">MALVKCKECNHEVASSAEYCPQCGVKEPGITFLGKVFGFFLILGVGGVVLYFAFG</sequence>
<reference evidence="3" key="1">
    <citation type="submission" date="2017-01" db="EMBL/GenBank/DDBJ databases">
        <authorList>
            <person name="Varghese N."/>
            <person name="Submissions S."/>
        </authorList>
    </citation>
    <scope>NUCLEOTIDE SEQUENCE [LARGE SCALE GENOMIC DNA]</scope>
    <source>
        <strain evidence="3">DSM 7027</strain>
    </source>
</reference>
<evidence type="ECO:0008006" key="4">
    <source>
        <dbReference type="Google" id="ProtNLM"/>
    </source>
</evidence>
<keyword evidence="1" id="KW-1133">Transmembrane helix</keyword>
<gene>
    <name evidence="2" type="ORF">SAMN05421647_102211</name>
</gene>
<feature type="transmembrane region" description="Helical" evidence="1">
    <location>
        <begin position="36"/>
        <end position="54"/>
    </location>
</feature>